<dbReference type="GO" id="GO:0043565">
    <property type="term" value="F:sequence-specific DNA binding"/>
    <property type="evidence" value="ECO:0007669"/>
    <property type="project" value="InterPro"/>
</dbReference>
<sequence>MSAGPMSAVPSGSSGEPPRGRQGAARAADRSDHRQAGVGRSGGRSRHPHGADGRGRHRHHRSGTGVEPMTGPASDIATDLHFPAPIANIIADVAYQMRLRTDDVVGPRRTAPLIDARAAIVWVARELIEASNCMLGRALGGRRHGVIEAAYQNAAVLRDCDPAFRRLTERLLEHYHDLQED</sequence>
<gene>
    <name evidence="3" type="ORF">DAH51_10420</name>
</gene>
<dbReference type="Proteomes" id="UP000287401">
    <property type="component" value="Unassembled WGS sequence"/>
</dbReference>
<comment type="caution">
    <text evidence="3">The sequence shown here is derived from an EMBL/GenBank/DDBJ whole genome shotgun (WGS) entry which is preliminary data.</text>
</comment>
<dbReference type="GO" id="GO:0005524">
    <property type="term" value="F:ATP binding"/>
    <property type="evidence" value="ECO:0007669"/>
    <property type="project" value="InterPro"/>
</dbReference>
<evidence type="ECO:0000259" key="2">
    <source>
        <dbReference type="SMART" id="SM00760"/>
    </source>
</evidence>
<dbReference type="SUPFAM" id="SSF48295">
    <property type="entry name" value="TrpR-like"/>
    <property type="match status" value="1"/>
</dbReference>
<dbReference type="GO" id="GO:0006270">
    <property type="term" value="P:DNA replication initiation"/>
    <property type="evidence" value="ECO:0007669"/>
    <property type="project" value="InterPro"/>
</dbReference>
<name>A0A430BWS0_SPHYA</name>
<feature type="region of interest" description="Disordered" evidence="1">
    <location>
        <begin position="1"/>
        <end position="76"/>
    </location>
</feature>
<dbReference type="Pfam" id="PF08299">
    <property type="entry name" value="Bac_DnaA_C"/>
    <property type="match status" value="1"/>
</dbReference>
<organism evidence="3 4">
    <name type="scientific">Sphingobium yanoikuyae</name>
    <name type="common">Sphingomonas yanoikuyae</name>
    <dbReference type="NCBI Taxonomy" id="13690"/>
    <lineage>
        <taxon>Bacteria</taxon>
        <taxon>Pseudomonadati</taxon>
        <taxon>Pseudomonadota</taxon>
        <taxon>Alphaproteobacteria</taxon>
        <taxon>Sphingomonadales</taxon>
        <taxon>Sphingomonadaceae</taxon>
        <taxon>Sphingobium</taxon>
    </lineage>
</organism>
<protein>
    <recommendedName>
        <fullName evidence="2">Chromosomal replication initiator DnaA C-terminal domain-containing protein</fullName>
    </recommendedName>
</protein>
<proteinExistence type="predicted"/>
<reference evidence="3 4" key="1">
    <citation type="submission" date="2018-07" db="EMBL/GenBank/DDBJ databases">
        <title>Genomic and Epidemiologic Investigation of an Indolent Hospital Outbreak.</title>
        <authorList>
            <person name="Johnson R.C."/>
            <person name="Deming C."/>
            <person name="Conlan S."/>
            <person name="Zellmer C.J."/>
            <person name="Michelin A.V."/>
            <person name="Lee-Lin S."/>
            <person name="Thomas P.J."/>
            <person name="Park M."/>
            <person name="Weingarten R.A."/>
            <person name="Less J."/>
            <person name="Dekker J.P."/>
            <person name="Frank K.M."/>
            <person name="Musser K.A."/>
            <person name="Mcquiston J.R."/>
            <person name="Henderson D.K."/>
            <person name="Lau A.F."/>
            <person name="Palmore T.N."/>
            <person name="Segre J.A."/>
        </authorList>
    </citation>
    <scope>NUCLEOTIDE SEQUENCE [LARGE SCALE GENOMIC DNA]</scope>
    <source>
        <strain evidence="3 4">SK-NIH.Env6_1116</strain>
    </source>
</reference>
<dbReference type="AlphaFoldDB" id="A0A430BWS0"/>
<dbReference type="Gene3D" id="1.10.1750.10">
    <property type="match status" value="1"/>
</dbReference>
<accession>A0A430BWS0</accession>
<feature type="domain" description="Chromosomal replication initiator DnaA C-terminal" evidence="2">
    <location>
        <begin position="85"/>
        <end position="154"/>
    </location>
</feature>
<dbReference type="GO" id="GO:0006275">
    <property type="term" value="P:regulation of DNA replication"/>
    <property type="evidence" value="ECO:0007669"/>
    <property type="project" value="InterPro"/>
</dbReference>
<dbReference type="InterPro" id="IPR010921">
    <property type="entry name" value="Trp_repressor/repl_initiator"/>
</dbReference>
<dbReference type="EMBL" id="QRAL01000009">
    <property type="protein sequence ID" value="RSU57218.1"/>
    <property type="molecule type" value="Genomic_DNA"/>
</dbReference>
<evidence type="ECO:0000313" key="4">
    <source>
        <dbReference type="Proteomes" id="UP000287401"/>
    </source>
</evidence>
<dbReference type="SMART" id="SM00760">
    <property type="entry name" value="Bac_DnaA_C"/>
    <property type="match status" value="1"/>
</dbReference>
<evidence type="ECO:0000256" key="1">
    <source>
        <dbReference type="SAM" id="MobiDB-lite"/>
    </source>
</evidence>
<dbReference type="InterPro" id="IPR013159">
    <property type="entry name" value="DnaA_C"/>
</dbReference>
<evidence type="ECO:0000313" key="3">
    <source>
        <dbReference type="EMBL" id="RSU57218.1"/>
    </source>
</evidence>